<comment type="caution">
    <text evidence="2">The sequence shown here is derived from an EMBL/GenBank/DDBJ whole genome shotgun (WGS) entry which is preliminary data.</text>
</comment>
<feature type="region of interest" description="Disordered" evidence="1">
    <location>
        <begin position="1"/>
        <end position="29"/>
    </location>
</feature>
<evidence type="ECO:0000313" key="2">
    <source>
        <dbReference type="EMBL" id="KAI6647817.1"/>
    </source>
</evidence>
<protein>
    <submittedName>
        <fullName evidence="2">Uncharacterized protein</fullName>
    </submittedName>
</protein>
<name>A0AAV7JG81_9METZ</name>
<dbReference type="EMBL" id="JAKMXF010000337">
    <property type="protein sequence ID" value="KAI6647817.1"/>
    <property type="molecule type" value="Genomic_DNA"/>
</dbReference>
<organism evidence="2 3">
    <name type="scientific">Oopsacas minuta</name>
    <dbReference type="NCBI Taxonomy" id="111878"/>
    <lineage>
        <taxon>Eukaryota</taxon>
        <taxon>Metazoa</taxon>
        <taxon>Porifera</taxon>
        <taxon>Hexactinellida</taxon>
        <taxon>Hexasterophora</taxon>
        <taxon>Lyssacinosida</taxon>
        <taxon>Leucopsacidae</taxon>
        <taxon>Oopsacas</taxon>
    </lineage>
</organism>
<dbReference type="AlphaFoldDB" id="A0AAV7JG81"/>
<evidence type="ECO:0000313" key="3">
    <source>
        <dbReference type="Proteomes" id="UP001165289"/>
    </source>
</evidence>
<proteinExistence type="predicted"/>
<dbReference type="Proteomes" id="UP001165289">
    <property type="component" value="Unassembled WGS sequence"/>
</dbReference>
<gene>
    <name evidence="2" type="ORF">LOD99_8532</name>
</gene>
<sequence>MKRELKKNRSSDLLDSSSDDGEVPTHSVRHRKHLDDISLQQQRTLLSSLLEFIKSLPVIENTTEISQASNLRDVMISRSSITLYPNPAKPVGIHAPYCLQVQKTLERILSMVDHPTGEEFPLTFNIADGLDGSGCHAIYNQQATNTFTK</sequence>
<keyword evidence="3" id="KW-1185">Reference proteome</keyword>
<reference evidence="2 3" key="1">
    <citation type="journal article" date="2023" name="BMC Biol.">
        <title>The compact genome of the sponge Oopsacas minuta (Hexactinellida) is lacking key metazoan core genes.</title>
        <authorList>
            <person name="Santini S."/>
            <person name="Schenkelaars Q."/>
            <person name="Jourda C."/>
            <person name="Duchesne M."/>
            <person name="Belahbib H."/>
            <person name="Rocher C."/>
            <person name="Selva M."/>
            <person name="Riesgo A."/>
            <person name="Vervoort M."/>
            <person name="Leys S.P."/>
            <person name="Kodjabachian L."/>
            <person name="Le Bivic A."/>
            <person name="Borchiellini C."/>
            <person name="Claverie J.M."/>
            <person name="Renard E."/>
        </authorList>
    </citation>
    <scope>NUCLEOTIDE SEQUENCE [LARGE SCALE GENOMIC DNA]</scope>
    <source>
        <strain evidence="2">SPO-2</strain>
    </source>
</reference>
<evidence type="ECO:0000256" key="1">
    <source>
        <dbReference type="SAM" id="MobiDB-lite"/>
    </source>
</evidence>
<accession>A0AAV7JG81</accession>
<feature type="compositionally biased region" description="Basic and acidic residues" evidence="1">
    <location>
        <begin position="1"/>
        <end position="12"/>
    </location>
</feature>